<sequence>MSLSNVCYEQIKDQFWYGLLGDFKLIIDRNTGYFNATKLCQQGGKRFDNWLRNKESKELIEYYRRKFDASHLRESIIEVRKGSSQIYNQIISGTYLSDKLILSVASWISKDFYDKANEIVKSYYLCEFEEKYKNDIGELNEKLQRVDHIVQQLTSEKEKIEQENEKIRREKEICQRENELYQSFEEDIAPKTANVEKLNSLTVVKLNNESFQYSFYVIRTQIECCKKSIKKLKEKHPNLEIILELDYSPNSIRLFNRIKEQLRNIKFYYNYVKLLNGYTEEQFIRNIENLASFNVNLDENSIDVD</sequence>
<evidence type="ECO:0000313" key="4">
    <source>
        <dbReference type="Proteomes" id="UP001497382"/>
    </source>
</evidence>
<name>A0AAV2C1S0_9ARAC</name>
<evidence type="ECO:0000313" key="3">
    <source>
        <dbReference type="EMBL" id="CAL1302103.1"/>
    </source>
</evidence>
<protein>
    <recommendedName>
        <fullName evidence="2">KilA-N domain-containing protein</fullName>
    </recommendedName>
</protein>
<dbReference type="EMBL" id="CAXIEN010001257">
    <property type="protein sequence ID" value="CAL1302103.1"/>
    <property type="molecule type" value="Genomic_DNA"/>
</dbReference>
<keyword evidence="4" id="KW-1185">Reference proteome</keyword>
<dbReference type="InterPro" id="IPR018004">
    <property type="entry name" value="KilA/APSES_HTH"/>
</dbReference>
<reference evidence="3 4" key="1">
    <citation type="submission" date="2024-04" db="EMBL/GenBank/DDBJ databases">
        <authorList>
            <person name="Rising A."/>
            <person name="Reimegard J."/>
            <person name="Sonavane S."/>
            <person name="Akerstrom W."/>
            <person name="Nylinder S."/>
            <person name="Hedman E."/>
            <person name="Kallberg Y."/>
        </authorList>
    </citation>
    <scope>NUCLEOTIDE SEQUENCE [LARGE SCALE GENOMIC DNA]</scope>
</reference>
<feature type="coiled-coil region" evidence="1">
    <location>
        <begin position="136"/>
        <end position="180"/>
    </location>
</feature>
<dbReference type="InterPro" id="IPR022549">
    <property type="entry name" value="DUF3627"/>
</dbReference>
<feature type="domain" description="KilA-N" evidence="2">
    <location>
        <begin position="14"/>
        <end position="123"/>
    </location>
</feature>
<proteinExistence type="predicted"/>
<dbReference type="InterPro" id="IPR017880">
    <property type="entry name" value="KilA_N"/>
</dbReference>
<dbReference type="Pfam" id="PF12299">
    <property type="entry name" value="DUF3627"/>
    <property type="match status" value="1"/>
</dbReference>
<comment type="caution">
    <text evidence="3">The sequence shown here is derived from an EMBL/GenBank/DDBJ whole genome shotgun (WGS) entry which is preliminary data.</text>
</comment>
<dbReference type="Pfam" id="PF04383">
    <property type="entry name" value="KilA-N"/>
    <property type="match status" value="1"/>
</dbReference>
<evidence type="ECO:0000256" key="1">
    <source>
        <dbReference type="SAM" id="Coils"/>
    </source>
</evidence>
<keyword evidence="1" id="KW-0175">Coiled coil</keyword>
<accession>A0AAV2C1S0</accession>
<dbReference type="AlphaFoldDB" id="A0AAV2C1S0"/>
<gene>
    <name evidence="3" type="ORF">LARSCL_LOCUS22901</name>
</gene>
<evidence type="ECO:0000259" key="2">
    <source>
        <dbReference type="PROSITE" id="PS51301"/>
    </source>
</evidence>
<dbReference type="PROSITE" id="PS51301">
    <property type="entry name" value="KILA_N"/>
    <property type="match status" value="1"/>
</dbReference>
<organism evidence="3 4">
    <name type="scientific">Larinioides sclopetarius</name>
    <dbReference type="NCBI Taxonomy" id="280406"/>
    <lineage>
        <taxon>Eukaryota</taxon>
        <taxon>Metazoa</taxon>
        <taxon>Ecdysozoa</taxon>
        <taxon>Arthropoda</taxon>
        <taxon>Chelicerata</taxon>
        <taxon>Arachnida</taxon>
        <taxon>Araneae</taxon>
        <taxon>Araneomorphae</taxon>
        <taxon>Entelegynae</taxon>
        <taxon>Araneoidea</taxon>
        <taxon>Araneidae</taxon>
        <taxon>Larinioides</taxon>
    </lineage>
</organism>
<dbReference type="Proteomes" id="UP001497382">
    <property type="component" value="Unassembled WGS sequence"/>
</dbReference>